<evidence type="ECO:0000313" key="4">
    <source>
        <dbReference type="Proteomes" id="UP001151760"/>
    </source>
</evidence>
<dbReference type="Proteomes" id="UP001151760">
    <property type="component" value="Unassembled WGS sequence"/>
</dbReference>
<feature type="region of interest" description="Disordered" evidence="2">
    <location>
        <begin position="146"/>
        <end position="184"/>
    </location>
</feature>
<organism evidence="3 4">
    <name type="scientific">Tanacetum coccineum</name>
    <dbReference type="NCBI Taxonomy" id="301880"/>
    <lineage>
        <taxon>Eukaryota</taxon>
        <taxon>Viridiplantae</taxon>
        <taxon>Streptophyta</taxon>
        <taxon>Embryophyta</taxon>
        <taxon>Tracheophyta</taxon>
        <taxon>Spermatophyta</taxon>
        <taxon>Magnoliopsida</taxon>
        <taxon>eudicotyledons</taxon>
        <taxon>Gunneridae</taxon>
        <taxon>Pentapetalae</taxon>
        <taxon>asterids</taxon>
        <taxon>campanulids</taxon>
        <taxon>Asterales</taxon>
        <taxon>Asteraceae</taxon>
        <taxon>Asteroideae</taxon>
        <taxon>Anthemideae</taxon>
        <taxon>Anthemidinae</taxon>
        <taxon>Tanacetum</taxon>
    </lineage>
</organism>
<evidence type="ECO:0000256" key="2">
    <source>
        <dbReference type="SAM" id="MobiDB-lite"/>
    </source>
</evidence>
<feature type="coiled-coil region" evidence="1">
    <location>
        <begin position="51"/>
        <end position="85"/>
    </location>
</feature>
<protein>
    <submittedName>
        <fullName evidence="3">Uncharacterized protein</fullName>
    </submittedName>
</protein>
<evidence type="ECO:0000256" key="1">
    <source>
        <dbReference type="SAM" id="Coils"/>
    </source>
</evidence>
<gene>
    <name evidence="3" type="ORF">Tco_1019359</name>
</gene>
<reference evidence="3" key="2">
    <citation type="submission" date="2022-01" db="EMBL/GenBank/DDBJ databases">
        <authorList>
            <person name="Yamashiro T."/>
            <person name="Shiraishi A."/>
            <person name="Satake H."/>
            <person name="Nakayama K."/>
        </authorList>
    </citation>
    <scope>NUCLEOTIDE SEQUENCE</scope>
</reference>
<sequence>MQKRINILENDVQRCQKQSLDFELKLQHEKERRKCESSLKSVCETLWILMMEKLESENVSLEFQVQSLIKERENVTTEYQKLIDSIKRTRTQPQREINELIENVNQKTYAYVDVRAQNQDLLITISELKAKLKNVEKGLRAISSVKRPSNRDSSFKNSVLSNTKNSSDEVEVSHRSNKKSDVASKNADLNKKIVTNDDIKNALIAKNVLCVLMRLAGDGVAGIKRRRNDLSSDGVRNLATTSGHGRLKEDPETSTWRRRQDYKATPSR</sequence>
<feature type="compositionally biased region" description="Basic and acidic residues" evidence="2">
    <location>
        <begin position="171"/>
        <end position="184"/>
    </location>
</feature>
<feature type="compositionally biased region" description="Polar residues" evidence="2">
    <location>
        <begin position="155"/>
        <end position="165"/>
    </location>
</feature>
<feature type="region of interest" description="Disordered" evidence="2">
    <location>
        <begin position="233"/>
        <end position="268"/>
    </location>
</feature>
<comment type="caution">
    <text evidence="3">The sequence shown here is derived from an EMBL/GenBank/DDBJ whole genome shotgun (WGS) entry which is preliminary data.</text>
</comment>
<name>A0ABQ5FYL6_9ASTR</name>
<accession>A0ABQ5FYL6</accession>
<keyword evidence="1" id="KW-0175">Coiled coil</keyword>
<reference evidence="3" key="1">
    <citation type="journal article" date="2022" name="Int. J. Mol. Sci.">
        <title>Draft Genome of Tanacetum Coccineum: Genomic Comparison of Closely Related Tanacetum-Family Plants.</title>
        <authorList>
            <person name="Yamashiro T."/>
            <person name="Shiraishi A."/>
            <person name="Nakayama K."/>
            <person name="Satake H."/>
        </authorList>
    </citation>
    <scope>NUCLEOTIDE SEQUENCE</scope>
</reference>
<proteinExistence type="predicted"/>
<keyword evidence="4" id="KW-1185">Reference proteome</keyword>
<dbReference type="EMBL" id="BQNB010017847">
    <property type="protein sequence ID" value="GJT67879.1"/>
    <property type="molecule type" value="Genomic_DNA"/>
</dbReference>
<evidence type="ECO:0000313" key="3">
    <source>
        <dbReference type="EMBL" id="GJT67879.1"/>
    </source>
</evidence>